<dbReference type="InterPro" id="IPR051916">
    <property type="entry name" value="GPI-anchor_lipid_remodeler"/>
</dbReference>
<keyword evidence="4" id="KW-1185">Reference proteome</keyword>
<dbReference type="RefSeq" id="WP_186742922.1">
    <property type="nucleotide sequence ID" value="NZ_CP060394.1"/>
</dbReference>
<dbReference type="SUPFAM" id="SSF56219">
    <property type="entry name" value="DNase I-like"/>
    <property type="match status" value="1"/>
</dbReference>
<dbReference type="GO" id="GO:0006506">
    <property type="term" value="P:GPI anchor biosynthetic process"/>
    <property type="evidence" value="ECO:0007669"/>
    <property type="project" value="TreeGrafter"/>
</dbReference>
<dbReference type="GO" id="GO:0003824">
    <property type="term" value="F:catalytic activity"/>
    <property type="evidence" value="ECO:0007669"/>
    <property type="project" value="InterPro"/>
</dbReference>
<keyword evidence="1" id="KW-0732">Signal</keyword>
<evidence type="ECO:0000259" key="2">
    <source>
        <dbReference type="Pfam" id="PF03372"/>
    </source>
</evidence>
<feature type="signal peptide" evidence="1">
    <location>
        <begin position="1"/>
        <end position="20"/>
    </location>
</feature>
<proteinExistence type="predicted"/>
<dbReference type="Gene3D" id="3.60.10.10">
    <property type="entry name" value="Endonuclease/exonuclease/phosphatase"/>
    <property type="match status" value="1"/>
</dbReference>
<dbReference type="PANTHER" id="PTHR14859">
    <property type="entry name" value="CALCOFLUOR WHITE HYPERSENSITIVE PROTEIN PRECURSOR"/>
    <property type="match status" value="1"/>
</dbReference>
<evidence type="ECO:0000313" key="4">
    <source>
        <dbReference type="Proteomes" id="UP000515312"/>
    </source>
</evidence>
<evidence type="ECO:0000313" key="3">
    <source>
        <dbReference type="EMBL" id="QNI31965.1"/>
    </source>
</evidence>
<dbReference type="InterPro" id="IPR005135">
    <property type="entry name" value="Endo/exonuclease/phosphatase"/>
</dbReference>
<dbReference type="KEGG" id="adin:H7849_23605"/>
<dbReference type="GO" id="GO:0016020">
    <property type="term" value="C:membrane"/>
    <property type="evidence" value="ECO:0007669"/>
    <property type="project" value="GOC"/>
</dbReference>
<dbReference type="EMBL" id="CP060394">
    <property type="protein sequence ID" value="QNI31965.1"/>
    <property type="molecule type" value="Genomic_DNA"/>
</dbReference>
<dbReference type="Proteomes" id="UP000515312">
    <property type="component" value="Chromosome"/>
</dbReference>
<feature type="chain" id="PRO_5028822011" description="Endonuclease/exonuclease/phosphatase domain-containing protein" evidence="1">
    <location>
        <begin position="21"/>
        <end position="540"/>
    </location>
</feature>
<feature type="domain" description="Endonuclease/exonuclease/phosphatase" evidence="2">
    <location>
        <begin position="96"/>
        <end position="363"/>
    </location>
</feature>
<protein>
    <recommendedName>
        <fullName evidence="2">Endonuclease/exonuclease/phosphatase domain-containing protein</fullName>
    </recommendedName>
</protein>
<gene>
    <name evidence="3" type="ORF">H7849_23605</name>
</gene>
<sequence>MAAVPLVLLLTLILCSRTSAQNEHGADYIRSSQPPLLTYQELVTLGEQETIEPALGDKLNTLLTTPFVNNEAYFAGTKPLRPDLNGVGPSLRLVEWNIERGIEFDDIQSLLTDKQQFIAKVHSAAANGGSTAKADDQVLNAQMDVLQSADVLVLNELDWGMKRSDYRAVVKDLAKALKMNWAYGVEFVEVDPKVLGTQSFANVENESERKELEDLFSTDKTRLLGLHGTAILSRYPLRDVKLVPFKNQGYDWYNGEKKYGSIEAGKRKGASVVFGEAIVREVRRGGRTNLIATIDVPELPEGQVTIVATHLENRTTPKGRVKQADELLEMVRPIHNPVIIAGDMNTTGQDGSVMNVKSSLLKRANSPTFWATQGVKYATGVGLLMDVASFGFKTTKFQGDPTASGVPLMAPNPEQGFFKDLNDYHFDDGTRLDWRGDAELSVNGRNGTLGNSNERASKGFVTTFALPRTVSAVGKFRLDWILVKAYLKDDAGTADSYRFAPSFARTMNESNEALNPRLSDHAPISVDLPLTKPALAGSKK</sequence>
<evidence type="ECO:0000256" key="1">
    <source>
        <dbReference type="SAM" id="SignalP"/>
    </source>
</evidence>
<dbReference type="AlphaFoldDB" id="A0A7G8BHE5"/>
<dbReference type="Pfam" id="PF03372">
    <property type="entry name" value="Exo_endo_phos"/>
    <property type="match status" value="1"/>
</dbReference>
<accession>A0A7G8BHE5</accession>
<reference evidence="3 4" key="1">
    <citation type="submission" date="2020-08" db="EMBL/GenBank/DDBJ databases">
        <title>Edaphobacter telluris sp. nov. and Acidobacterium dinghuensis sp. nov., two acidobacteria isolated from forest soil.</title>
        <authorList>
            <person name="Fu J."/>
            <person name="Qiu L."/>
        </authorList>
    </citation>
    <scope>NUCLEOTIDE SEQUENCE [LARGE SCALE GENOMIC DNA]</scope>
    <source>
        <strain evidence="3">4Y35</strain>
    </source>
</reference>
<name>A0A7G8BHE5_9BACT</name>
<organism evidence="3 4">
    <name type="scientific">Alloacidobacterium dinghuense</name>
    <dbReference type="NCBI Taxonomy" id="2763107"/>
    <lineage>
        <taxon>Bacteria</taxon>
        <taxon>Pseudomonadati</taxon>
        <taxon>Acidobacteriota</taxon>
        <taxon>Terriglobia</taxon>
        <taxon>Terriglobales</taxon>
        <taxon>Acidobacteriaceae</taxon>
        <taxon>Alloacidobacterium</taxon>
    </lineage>
</organism>
<dbReference type="PANTHER" id="PTHR14859:SF15">
    <property type="entry name" value="ENDONUCLEASE_EXONUCLEASE_PHOSPHATASE DOMAIN-CONTAINING PROTEIN"/>
    <property type="match status" value="1"/>
</dbReference>
<dbReference type="InterPro" id="IPR036691">
    <property type="entry name" value="Endo/exonu/phosph_ase_sf"/>
</dbReference>